<dbReference type="InterPro" id="IPR011782">
    <property type="entry name" value="Pept_S1C_Do"/>
</dbReference>
<feature type="binding site" evidence="15">
    <location>
        <position position="111"/>
    </location>
    <ligand>
        <name>substrate</name>
    </ligand>
</feature>
<evidence type="ECO:0000313" key="18">
    <source>
        <dbReference type="EMBL" id="HHS49143.1"/>
    </source>
</evidence>
<evidence type="ECO:0000256" key="3">
    <source>
        <dbReference type="ARBA" id="ARBA00010541"/>
    </source>
</evidence>
<evidence type="ECO:0000256" key="13">
    <source>
        <dbReference type="ARBA" id="ARBA00032850"/>
    </source>
</evidence>
<dbReference type="Pfam" id="PF17820">
    <property type="entry name" value="PDZ_6"/>
    <property type="match status" value="1"/>
</dbReference>
<feature type="binding site" evidence="15">
    <location>
        <begin position="231"/>
        <end position="235"/>
    </location>
    <ligand>
        <name>substrate</name>
    </ligand>
</feature>
<protein>
    <recommendedName>
        <fullName evidence="5">Probable periplasmic serine endoprotease DegP-like</fullName>
        <ecNumber evidence="4">3.4.21.107</ecNumber>
    </recommendedName>
    <alternativeName>
        <fullName evidence="13">Protease Do</fullName>
    </alternativeName>
</protein>
<dbReference type="Pfam" id="PF13180">
    <property type="entry name" value="PDZ_2"/>
    <property type="match status" value="1"/>
</dbReference>
<evidence type="ECO:0000256" key="1">
    <source>
        <dbReference type="ARBA" id="ARBA00001772"/>
    </source>
</evidence>
<dbReference type="EC" id="3.4.21.107" evidence="4"/>
<feature type="active site" description="Charge relay system" evidence="14">
    <location>
        <position position="141"/>
    </location>
</feature>
<evidence type="ECO:0000256" key="14">
    <source>
        <dbReference type="PIRSR" id="PIRSR611782-1"/>
    </source>
</evidence>
<comment type="catalytic activity">
    <reaction evidence="1">
        <text>Acts on substrates that are at least partially unfolded. The cleavage site P1 residue is normally between a pair of hydrophobic residues, such as Val-|-Val.</text>
        <dbReference type="EC" id="3.4.21.107"/>
    </reaction>
</comment>
<evidence type="ECO:0000259" key="17">
    <source>
        <dbReference type="PROSITE" id="PS50106"/>
    </source>
</evidence>
<keyword evidence="9" id="KW-0574">Periplasm</keyword>
<keyword evidence="8" id="KW-0677">Repeat</keyword>
<comment type="subcellular location">
    <subcellularLocation>
        <location evidence="2">Periplasm</location>
    </subcellularLocation>
</comment>
<feature type="binding site" evidence="15">
    <location>
        <begin position="213"/>
        <end position="215"/>
    </location>
    <ligand>
        <name>substrate</name>
    </ligand>
</feature>
<evidence type="ECO:0000256" key="7">
    <source>
        <dbReference type="ARBA" id="ARBA00022729"/>
    </source>
</evidence>
<dbReference type="Pfam" id="PF13365">
    <property type="entry name" value="Trypsin_2"/>
    <property type="match status" value="1"/>
</dbReference>
<evidence type="ECO:0000256" key="12">
    <source>
        <dbReference type="ARBA" id="ARBA00023016"/>
    </source>
</evidence>
<evidence type="ECO:0000256" key="10">
    <source>
        <dbReference type="ARBA" id="ARBA00022801"/>
    </source>
</evidence>
<evidence type="ECO:0000256" key="16">
    <source>
        <dbReference type="SAM" id="SignalP"/>
    </source>
</evidence>
<dbReference type="PRINTS" id="PR00834">
    <property type="entry name" value="PROTEASES2C"/>
</dbReference>
<dbReference type="Gene3D" id="2.40.10.120">
    <property type="match status" value="1"/>
</dbReference>
<dbReference type="InterPro" id="IPR001940">
    <property type="entry name" value="Peptidase_S1C"/>
</dbReference>
<evidence type="ECO:0000256" key="5">
    <source>
        <dbReference type="ARBA" id="ARBA00013958"/>
    </source>
</evidence>
<evidence type="ECO:0000256" key="8">
    <source>
        <dbReference type="ARBA" id="ARBA00022737"/>
    </source>
</evidence>
<evidence type="ECO:0000256" key="6">
    <source>
        <dbReference type="ARBA" id="ARBA00022670"/>
    </source>
</evidence>
<dbReference type="AlphaFoldDB" id="A0A7C6A743"/>
<feature type="signal peptide" evidence="16">
    <location>
        <begin position="1"/>
        <end position="30"/>
    </location>
</feature>
<feature type="active site" description="Charge relay system" evidence="14">
    <location>
        <position position="111"/>
    </location>
</feature>
<dbReference type="SMART" id="SM00228">
    <property type="entry name" value="PDZ"/>
    <property type="match status" value="2"/>
</dbReference>
<evidence type="ECO:0000256" key="2">
    <source>
        <dbReference type="ARBA" id="ARBA00004418"/>
    </source>
</evidence>
<keyword evidence="10" id="KW-0378">Hydrolase</keyword>
<keyword evidence="6" id="KW-0645">Protease</keyword>
<organism evidence="18">
    <name type="scientific">Desulfurella acetivorans</name>
    <dbReference type="NCBI Taxonomy" id="33002"/>
    <lineage>
        <taxon>Bacteria</taxon>
        <taxon>Pseudomonadati</taxon>
        <taxon>Campylobacterota</taxon>
        <taxon>Desulfurellia</taxon>
        <taxon>Desulfurellales</taxon>
        <taxon>Desulfurellaceae</taxon>
        <taxon>Desulfurella</taxon>
    </lineage>
</organism>
<gene>
    <name evidence="18" type="ORF">ENM99_04750</name>
</gene>
<dbReference type="Gene3D" id="2.30.42.10">
    <property type="match status" value="2"/>
</dbReference>
<dbReference type="GO" id="GO:0004252">
    <property type="term" value="F:serine-type endopeptidase activity"/>
    <property type="evidence" value="ECO:0007669"/>
    <property type="project" value="InterPro"/>
</dbReference>
<dbReference type="NCBIfam" id="TIGR02037">
    <property type="entry name" value="degP_htrA_DO"/>
    <property type="match status" value="1"/>
</dbReference>
<evidence type="ECO:0000256" key="4">
    <source>
        <dbReference type="ARBA" id="ARBA00013035"/>
    </source>
</evidence>
<feature type="active site" description="Charge relay system" evidence="14">
    <location>
        <position position="215"/>
    </location>
</feature>
<name>A0A7C6A743_DESAE</name>
<dbReference type="PROSITE" id="PS50106">
    <property type="entry name" value="PDZ"/>
    <property type="match status" value="2"/>
</dbReference>
<dbReference type="CDD" id="cd10839">
    <property type="entry name" value="cpPDZ1_DegP-like"/>
    <property type="match status" value="1"/>
</dbReference>
<dbReference type="SUPFAM" id="SSF50494">
    <property type="entry name" value="Trypsin-like serine proteases"/>
    <property type="match status" value="1"/>
</dbReference>
<dbReference type="InterPro" id="IPR041489">
    <property type="entry name" value="PDZ_6"/>
</dbReference>
<dbReference type="GO" id="GO:0042597">
    <property type="term" value="C:periplasmic space"/>
    <property type="evidence" value="ECO:0007669"/>
    <property type="project" value="UniProtKB-SubCell"/>
</dbReference>
<evidence type="ECO:0000256" key="11">
    <source>
        <dbReference type="ARBA" id="ARBA00022825"/>
    </source>
</evidence>
<keyword evidence="11" id="KW-0720">Serine protease</keyword>
<evidence type="ECO:0000256" key="9">
    <source>
        <dbReference type="ARBA" id="ARBA00022764"/>
    </source>
</evidence>
<dbReference type="InterPro" id="IPR009003">
    <property type="entry name" value="Peptidase_S1_PA"/>
</dbReference>
<dbReference type="GO" id="GO:0006508">
    <property type="term" value="P:proteolysis"/>
    <property type="evidence" value="ECO:0007669"/>
    <property type="project" value="UniProtKB-KW"/>
</dbReference>
<dbReference type="PANTHER" id="PTHR22939:SF130">
    <property type="entry name" value="PERIPLASMIC SERINE ENDOPROTEASE DEGP-LIKE-RELATED"/>
    <property type="match status" value="1"/>
</dbReference>
<feature type="domain" description="PDZ" evidence="17">
    <location>
        <begin position="256"/>
        <end position="320"/>
    </location>
</feature>
<comment type="caution">
    <text evidence="18">The sequence shown here is derived from an EMBL/GenBank/DDBJ whole genome shotgun (WGS) entry which is preliminary data.</text>
</comment>
<keyword evidence="12" id="KW-0346">Stress response</keyword>
<dbReference type="SUPFAM" id="SSF50156">
    <property type="entry name" value="PDZ domain-like"/>
    <property type="match status" value="2"/>
</dbReference>
<dbReference type="InterPro" id="IPR036034">
    <property type="entry name" value="PDZ_sf"/>
</dbReference>
<dbReference type="EMBL" id="DRZX01000229">
    <property type="protein sequence ID" value="HHS49143.1"/>
    <property type="molecule type" value="Genomic_DNA"/>
</dbReference>
<keyword evidence="7 16" id="KW-0732">Signal</keyword>
<dbReference type="InterPro" id="IPR001478">
    <property type="entry name" value="PDZ"/>
</dbReference>
<feature type="binding site" evidence="15">
    <location>
        <position position="141"/>
    </location>
    <ligand>
        <name>substrate</name>
    </ligand>
</feature>
<reference evidence="18" key="1">
    <citation type="journal article" date="2020" name="mSystems">
        <title>Genome- and Community-Level Interaction Insights into Carbon Utilization and Element Cycling Functions of Hydrothermarchaeota in Hydrothermal Sediment.</title>
        <authorList>
            <person name="Zhou Z."/>
            <person name="Liu Y."/>
            <person name="Xu W."/>
            <person name="Pan J."/>
            <person name="Luo Z.H."/>
            <person name="Li M."/>
        </authorList>
    </citation>
    <scope>NUCLEOTIDE SEQUENCE [LARGE SCALE GENOMIC DNA]</scope>
    <source>
        <strain evidence="18">SpSt-1135</strain>
    </source>
</reference>
<feature type="chain" id="PRO_5039578118" description="Probable periplasmic serine endoprotease DegP-like" evidence="16">
    <location>
        <begin position="31"/>
        <end position="473"/>
    </location>
</feature>
<accession>A0A7C6A743</accession>
<evidence type="ECO:0000256" key="15">
    <source>
        <dbReference type="PIRSR" id="PIRSR611782-2"/>
    </source>
</evidence>
<dbReference type="PANTHER" id="PTHR22939">
    <property type="entry name" value="SERINE PROTEASE FAMILY S1C HTRA-RELATED"/>
    <property type="match status" value="1"/>
</dbReference>
<dbReference type="Proteomes" id="UP000886400">
    <property type="component" value="Unassembled WGS sequence"/>
</dbReference>
<comment type="similarity">
    <text evidence="3">Belongs to the peptidase S1C family.</text>
</comment>
<sequence length="473" mass="51370">MFYGRFLVKLYKKLSLLLVFLVFLSVNAYAQNIALPNFTPIAEKVLPAVVNISTTQVVKGSVNPFGEMFSNSPFSDFFKHFFQGYTRNYKAHFLGSGFIISSDGYILTNYHTVKQATDINVTLNTNEIYKAKIVGYDPEVDIALLKINPKRPLPTLQMGDSSKMEIGQWVLAVGNPFGLSGTVTSGIISAKGRVIGKGPFDHFIQTDAAINPGNSGGPLVNMDGKVIGMNTAIIASGQGIGFAIPSNTIKEELPYLMKGEVPKRGWLGVGIQMLTPEVADLLKLKSLNGAIVNEVFKNSPAAKAGIEPGDVIVSMNGKSIYAPDLPYDIAFTKPGTKVVLGIIRNEKEITKTVILGERPQKESQQKLETIQPSTQSSSFSTPYGFSVAAINPNLAKIYNLKEHTGVVITSVDPNSFAALAGIKPGDVVVKLDNKNVYSIDQFKNILKQKPNENVISMLLKRGESTLFVTIQKS</sequence>
<proteinExistence type="inferred from homology"/>
<feature type="domain" description="PDZ" evidence="17">
    <location>
        <begin position="367"/>
        <end position="463"/>
    </location>
</feature>